<organism evidence="1 2">
    <name type="scientific">Glaesserella parasuis serovar 5 (strain SH0165)</name>
    <name type="common">Haemophilus parasuis</name>
    <dbReference type="NCBI Taxonomy" id="557723"/>
    <lineage>
        <taxon>Bacteria</taxon>
        <taxon>Pseudomonadati</taxon>
        <taxon>Pseudomonadota</taxon>
        <taxon>Gammaproteobacteria</taxon>
        <taxon>Pasteurellales</taxon>
        <taxon>Pasteurellaceae</taxon>
        <taxon>Glaesserella</taxon>
    </lineage>
</organism>
<dbReference type="Proteomes" id="UP000006743">
    <property type="component" value="Chromosome"/>
</dbReference>
<keyword evidence="2" id="KW-1185">Reference proteome</keyword>
<evidence type="ECO:0008006" key="3">
    <source>
        <dbReference type="Google" id="ProtNLM"/>
    </source>
</evidence>
<dbReference type="RefSeq" id="WP_012621908.1">
    <property type="nucleotide sequence ID" value="NC_011852.1"/>
</dbReference>
<name>B8F517_GLAP5</name>
<dbReference type="AlphaFoldDB" id="B8F517"/>
<evidence type="ECO:0000313" key="2">
    <source>
        <dbReference type="Proteomes" id="UP000006743"/>
    </source>
</evidence>
<dbReference type="STRING" id="557723.HAPS_0782"/>
<dbReference type="KEGG" id="hap:HAPS_0782"/>
<dbReference type="HOGENOM" id="CLU_992874_0_0_6"/>
<dbReference type="InterPro" id="IPR045664">
    <property type="entry name" value="DUF6387"/>
</dbReference>
<sequence>MNRQPYCPDWFNLEDYDRLSEISRSDWNNMVFCKFLMLDSLNKQEHKMKNYNLEFMRDFFIFSSKNFINGVAEHKNAGIDKDARELNNIIKEFDFLSLAFYCEEVFLSKNKQAIEFLEKLKSECENPSIDFSEAPEEYKMTVTPMDWLDDEAIELKNAISIDGNVWMVDTSYSDDAIIDAVKEKLKQIRKGEKGKILSDAEIESLIKFRVIPYIDLWLWSKLTGTKLTDQNMADILFFDDPDGKGLDTIRKTTKKKAMMLLSNHRPKFI</sequence>
<gene>
    <name evidence="1" type="ordered locus">HAPS_0782</name>
</gene>
<dbReference type="PATRIC" id="fig|557723.8.peg.782"/>
<evidence type="ECO:0000313" key="1">
    <source>
        <dbReference type="EMBL" id="ACL32419.1"/>
    </source>
</evidence>
<protein>
    <recommendedName>
        <fullName evidence="3">Phage protein</fullName>
    </recommendedName>
</protein>
<proteinExistence type="predicted"/>
<dbReference type="Pfam" id="PF19924">
    <property type="entry name" value="DUF6387"/>
    <property type="match status" value="1"/>
</dbReference>
<accession>B8F517</accession>
<dbReference type="EMBL" id="CP001321">
    <property type="protein sequence ID" value="ACL32419.1"/>
    <property type="molecule type" value="Genomic_DNA"/>
</dbReference>
<reference evidence="1 2" key="1">
    <citation type="journal article" date="2009" name="J. Bacteriol.">
        <title>Complete genome sequence of Haemophilus parasuis SH0165.</title>
        <authorList>
            <person name="Yue M."/>
            <person name="Yang F."/>
            <person name="Yang J."/>
            <person name="Bei W."/>
            <person name="Cai X."/>
            <person name="Chen L."/>
            <person name="Dong J."/>
            <person name="Zhou R."/>
            <person name="Jin M."/>
            <person name="Jin Q."/>
            <person name="Chen H."/>
        </authorList>
    </citation>
    <scope>NUCLEOTIDE SEQUENCE [LARGE SCALE GENOMIC DNA]</scope>
    <source>
        <strain evidence="1 2">SH0165</strain>
    </source>
</reference>